<dbReference type="SUPFAM" id="SSF48452">
    <property type="entry name" value="TPR-like"/>
    <property type="match status" value="1"/>
</dbReference>
<evidence type="ECO:0000313" key="5">
    <source>
        <dbReference type="Proteomes" id="UP000294619"/>
    </source>
</evidence>
<organism evidence="3 5">
    <name type="scientific">Testudinibacter aquarius</name>
    <dbReference type="NCBI Taxonomy" id="1524974"/>
    <lineage>
        <taxon>Bacteria</taxon>
        <taxon>Pseudomonadati</taxon>
        <taxon>Pseudomonadota</taxon>
        <taxon>Gammaproteobacteria</taxon>
        <taxon>Pasteurellales</taxon>
        <taxon>Pasteurellaceae</taxon>
        <taxon>Testudinibacter</taxon>
    </lineage>
</organism>
<dbReference type="Proteomes" id="UP000294619">
    <property type="component" value="Unassembled WGS sequence"/>
</dbReference>
<protein>
    <submittedName>
        <fullName evidence="4">DUF560 domain-containing protein</fullName>
    </submittedName>
    <submittedName>
        <fullName evidence="3">Uncharacterized protein DUF560</fullName>
    </submittedName>
</protein>
<evidence type="ECO:0000259" key="2">
    <source>
        <dbReference type="Pfam" id="PF04575"/>
    </source>
</evidence>
<evidence type="ECO:0000256" key="1">
    <source>
        <dbReference type="SAM" id="SignalP"/>
    </source>
</evidence>
<reference evidence="4 6" key="2">
    <citation type="submission" date="2019-05" db="EMBL/GenBank/DDBJ databases">
        <title>Pasteurellaceae isolates from reptiles.</title>
        <authorList>
            <person name="Bojesen A.M."/>
            <person name="Lund E."/>
        </authorList>
    </citation>
    <scope>NUCLEOTIDE SEQUENCE [LARGE SCALE GENOMIC DNA]</scope>
    <source>
        <strain evidence="4 6">ELNT2x</strain>
    </source>
</reference>
<keyword evidence="6" id="KW-1185">Reference proteome</keyword>
<dbReference type="RefSeq" id="WP_132966858.1">
    <property type="nucleotide sequence ID" value="NZ_LEKL01000066.1"/>
</dbReference>
<dbReference type="InterPro" id="IPR011990">
    <property type="entry name" value="TPR-like_helical_dom_sf"/>
</dbReference>
<dbReference type="Proteomes" id="UP000305526">
    <property type="component" value="Unassembled WGS sequence"/>
</dbReference>
<keyword evidence="1" id="KW-0732">Signal</keyword>
<dbReference type="EMBL" id="VDGV01000090">
    <property type="protein sequence ID" value="TNG89803.1"/>
    <property type="molecule type" value="Genomic_DNA"/>
</dbReference>
<proteinExistence type="predicted"/>
<dbReference type="Gene3D" id="1.25.40.10">
    <property type="entry name" value="Tetratricopeptide repeat domain"/>
    <property type="match status" value="1"/>
</dbReference>
<sequence>MCLSSIFYALFYDLRNNRFLTALLVTALFIGAIPATAAESSALNQQDLPIYQLNNLPEPQQYQHDNSVPTPSAVHTAAPTQQLLKLEQHILPTVLQQMKKGEWQAAKQALTPLINHIPPSLHGLFLAGQIAEQQQAWQSAVSYYRKMLAIDSSLHRPRLELANALAKSGDIKAAEYQFNLALSQKLPQAVENNVFSRLQHLKDQTTYLNFHFSLVPSSNINQGSSRQSFILDGKEYFLTESSKAKRGLGVQWGINAEKRFGQQYQWFVSGALLHSDFPNKSNDQTVSRLMLGRSFGTQQGHSLDVALGGHHVLYQHKGLYHGGVLRLDYSWRIQPDWRLALSWESQQLHYRPQFDYMRGWQHWATAKLIHLSQGRTSYYWGVQQGFNRAAEKSYAYRTLSWQSGIRHHFDFQQLTLGGHLSYTTTRYLAADPFFRTQRQDKRWNVSADILKRDWSWRGFSPRLSFHYSDNRSNIPIHTNQNKQVRLTFSKEF</sequence>
<accession>A0A4R3Y8P4</accession>
<comment type="caution">
    <text evidence="3">The sequence shown here is derived from an EMBL/GenBank/DDBJ whole genome shotgun (WGS) entry which is preliminary data.</text>
</comment>
<dbReference type="AlphaFoldDB" id="A0A4R3Y8P4"/>
<gene>
    <name evidence="3" type="ORF">EDC16_105227</name>
    <name evidence="4" type="ORF">FHQ21_09805</name>
</gene>
<evidence type="ECO:0000313" key="3">
    <source>
        <dbReference type="EMBL" id="TCV87308.1"/>
    </source>
</evidence>
<evidence type="ECO:0000313" key="4">
    <source>
        <dbReference type="EMBL" id="TNG89803.1"/>
    </source>
</evidence>
<evidence type="ECO:0000313" key="6">
    <source>
        <dbReference type="Proteomes" id="UP000305526"/>
    </source>
</evidence>
<reference evidence="3 5" key="1">
    <citation type="submission" date="2019-03" db="EMBL/GenBank/DDBJ databases">
        <title>Genomic Encyclopedia of Type Strains, Phase IV (KMG-IV): sequencing the most valuable type-strain genomes for metagenomic binning, comparative biology and taxonomic classification.</title>
        <authorList>
            <person name="Goeker M."/>
        </authorList>
    </citation>
    <scope>NUCLEOTIDE SEQUENCE [LARGE SCALE GENOMIC DNA]</scope>
    <source>
        <strain evidence="3 5">DSM 28140</strain>
    </source>
</reference>
<feature type="signal peptide" evidence="1">
    <location>
        <begin position="1"/>
        <end position="37"/>
    </location>
</feature>
<name>A0A4R3Y8P4_9PAST</name>
<feature type="chain" id="PRO_5020610814" evidence="1">
    <location>
        <begin position="38"/>
        <end position="492"/>
    </location>
</feature>
<dbReference type="Pfam" id="PF04575">
    <property type="entry name" value="SlipAM"/>
    <property type="match status" value="1"/>
</dbReference>
<feature type="domain" description="Surface lipoprotein assembly modifier C-terminal" evidence="2">
    <location>
        <begin position="209"/>
        <end position="492"/>
    </location>
</feature>
<dbReference type="EMBL" id="SMCP01000005">
    <property type="protein sequence ID" value="TCV87308.1"/>
    <property type="molecule type" value="Genomic_DNA"/>
</dbReference>
<dbReference type="InterPro" id="IPR007655">
    <property type="entry name" value="Slam_C"/>
</dbReference>